<keyword evidence="15" id="KW-0009">Actin-binding</keyword>
<evidence type="ECO:0000256" key="1">
    <source>
        <dbReference type="ARBA" id="ARBA00004125"/>
    </source>
</evidence>
<dbReference type="GO" id="GO:0003779">
    <property type="term" value="F:actin binding"/>
    <property type="evidence" value="ECO:0007669"/>
    <property type="project" value="UniProtKB-KW"/>
</dbReference>
<dbReference type="GO" id="GO:0016197">
    <property type="term" value="P:endosomal transport"/>
    <property type="evidence" value="ECO:0007669"/>
    <property type="project" value="TreeGrafter"/>
</dbReference>
<dbReference type="SMART" id="SM00027">
    <property type="entry name" value="EH"/>
    <property type="match status" value="2"/>
</dbReference>
<name>A0AAX4HFI4_9ASCO</name>
<dbReference type="InterPro" id="IPR011992">
    <property type="entry name" value="EF-hand-dom_pair"/>
</dbReference>
<dbReference type="GO" id="GO:0010008">
    <property type="term" value="C:endosome membrane"/>
    <property type="evidence" value="ECO:0007669"/>
    <property type="project" value="UniProtKB-SubCell"/>
</dbReference>
<evidence type="ECO:0000256" key="2">
    <source>
        <dbReference type="ARBA" id="ARBA00004134"/>
    </source>
</evidence>
<feature type="region of interest" description="Disordered" evidence="19">
    <location>
        <begin position="633"/>
        <end position="656"/>
    </location>
</feature>
<dbReference type="Gene3D" id="1.10.238.10">
    <property type="entry name" value="EF-hand"/>
    <property type="match status" value="2"/>
</dbReference>
<feature type="domain" description="WH2" evidence="22">
    <location>
        <begin position="1438"/>
        <end position="1455"/>
    </location>
</feature>
<dbReference type="GO" id="GO:0030479">
    <property type="term" value="C:actin cortical patch"/>
    <property type="evidence" value="ECO:0007669"/>
    <property type="project" value="UniProtKB-SubCell"/>
</dbReference>
<dbReference type="GeneID" id="88175778"/>
<feature type="compositionally biased region" description="Polar residues" evidence="19">
    <location>
        <begin position="1272"/>
        <end position="1289"/>
    </location>
</feature>
<dbReference type="GO" id="GO:0006897">
    <property type="term" value="P:endocytosis"/>
    <property type="evidence" value="ECO:0007669"/>
    <property type="project" value="UniProtKB-KW"/>
</dbReference>
<reference evidence="23 24" key="1">
    <citation type="submission" date="2023-10" db="EMBL/GenBank/DDBJ databases">
        <title>Draft Genome Sequence of Candida saopaulonensis from a very Premature Infant with Sepsis.</title>
        <authorList>
            <person name="Ning Y."/>
            <person name="Dai R."/>
            <person name="Xiao M."/>
            <person name="Xu Y."/>
            <person name="Yan Q."/>
            <person name="Zhang L."/>
        </authorList>
    </citation>
    <scope>NUCLEOTIDE SEQUENCE [LARGE SCALE GENOMIC DNA]</scope>
    <source>
        <strain evidence="23 24">19XY460</strain>
    </source>
</reference>
<feature type="compositionally biased region" description="Low complexity" evidence="19">
    <location>
        <begin position="85"/>
        <end position="108"/>
    </location>
</feature>
<comment type="function">
    <text evidence="17">Component of the PAN1 actin cytoskeleton-regulatory complex required for the internalization of endosomes during actin-coupled endocytosis. The complex links the site of endocytosis to the cell membrane-associated actin cytoskeleton. Mediates uptake of external molecules and vacuolar degradation of plasma membrane proteins. Plays a role in the proper organization of the cell membrane-associated actin cytoskeleton and promotes its destabilization.</text>
</comment>
<dbReference type="PROSITE" id="PS51082">
    <property type="entry name" value="WH2"/>
    <property type="match status" value="1"/>
</dbReference>
<feature type="compositionally biased region" description="Low complexity" evidence="19">
    <location>
        <begin position="355"/>
        <end position="387"/>
    </location>
</feature>
<evidence type="ECO:0000256" key="8">
    <source>
        <dbReference type="ARBA" id="ARBA00022475"/>
    </source>
</evidence>
<keyword evidence="11" id="KW-0677">Repeat</keyword>
<dbReference type="CDD" id="cd00052">
    <property type="entry name" value="EH"/>
    <property type="match status" value="2"/>
</dbReference>
<dbReference type="EMBL" id="CP138899">
    <property type="protein sequence ID" value="WPK27335.1"/>
    <property type="molecule type" value="Genomic_DNA"/>
</dbReference>
<dbReference type="PROSITE" id="PS50222">
    <property type="entry name" value="EF_HAND_2"/>
    <property type="match status" value="1"/>
</dbReference>
<feature type="domain" description="EH" evidence="20">
    <location>
        <begin position="144"/>
        <end position="223"/>
    </location>
</feature>
<dbReference type="SUPFAM" id="SSF47473">
    <property type="entry name" value="EF-hand"/>
    <property type="match status" value="2"/>
</dbReference>
<comment type="subunit">
    <text evidence="5">Component of the PAN1 actin cytoskeleton-regulatory complex.</text>
</comment>
<dbReference type="GO" id="GO:0005509">
    <property type="term" value="F:calcium ion binding"/>
    <property type="evidence" value="ECO:0007669"/>
    <property type="project" value="InterPro"/>
</dbReference>
<evidence type="ECO:0000313" key="23">
    <source>
        <dbReference type="EMBL" id="WPK27335.1"/>
    </source>
</evidence>
<keyword evidence="13 18" id="KW-0175">Coiled coil</keyword>
<feature type="region of interest" description="Disordered" evidence="19">
    <location>
        <begin position="56"/>
        <end position="108"/>
    </location>
</feature>
<feature type="region of interest" description="Disordered" evidence="19">
    <location>
        <begin position="1095"/>
        <end position="1472"/>
    </location>
</feature>
<dbReference type="Proteomes" id="UP001338582">
    <property type="component" value="Chromosome 6"/>
</dbReference>
<feature type="compositionally biased region" description="Low complexity" evidence="19">
    <location>
        <begin position="56"/>
        <end position="75"/>
    </location>
</feature>
<keyword evidence="9" id="KW-0963">Cytoplasm</keyword>
<feature type="compositionally biased region" description="Basic and acidic residues" evidence="19">
    <location>
        <begin position="937"/>
        <end position="946"/>
    </location>
</feature>
<dbReference type="FunFam" id="1.10.238.10:FF:000349">
    <property type="entry name" value="Actin cytoskeleton-regulatory complex protein PAN1"/>
    <property type="match status" value="1"/>
</dbReference>
<feature type="compositionally biased region" description="Polar residues" evidence="19">
    <location>
        <begin position="1166"/>
        <end position="1187"/>
    </location>
</feature>
<feature type="domain" description="EH" evidence="20">
    <location>
        <begin position="500"/>
        <end position="589"/>
    </location>
</feature>
<feature type="region of interest" description="Disordered" evidence="19">
    <location>
        <begin position="966"/>
        <end position="1060"/>
    </location>
</feature>
<dbReference type="SMART" id="SM00054">
    <property type="entry name" value="EFh"/>
    <property type="match status" value="3"/>
</dbReference>
<feature type="compositionally biased region" description="Polar residues" evidence="19">
    <location>
        <begin position="1318"/>
        <end position="1329"/>
    </location>
</feature>
<dbReference type="InterPro" id="IPR003124">
    <property type="entry name" value="WH2_dom"/>
</dbReference>
<feature type="compositionally biased region" description="Polar residues" evidence="19">
    <location>
        <begin position="1118"/>
        <end position="1136"/>
    </location>
</feature>
<feature type="region of interest" description="Disordered" evidence="19">
    <location>
        <begin position="770"/>
        <end position="794"/>
    </location>
</feature>
<gene>
    <name evidence="23" type="ORF">PUMCH_004718</name>
</gene>
<proteinExistence type="inferred from homology"/>
<evidence type="ECO:0000256" key="7">
    <source>
        <dbReference type="ARBA" id="ARBA00020728"/>
    </source>
</evidence>
<feature type="compositionally biased region" description="Basic and acidic residues" evidence="19">
    <location>
        <begin position="1454"/>
        <end position="1463"/>
    </location>
</feature>
<dbReference type="Pfam" id="PF12763">
    <property type="entry name" value="EH"/>
    <property type="match status" value="2"/>
</dbReference>
<evidence type="ECO:0000256" key="16">
    <source>
        <dbReference type="ARBA" id="ARBA00023212"/>
    </source>
</evidence>
<keyword evidence="8" id="KW-1003">Cell membrane</keyword>
<feature type="region of interest" description="Disordered" evidence="19">
    <location>
        <begin position="905"/>
        <end position="946"/>
    </location>
</feature>
<evidence type="ECO:0000256" key="3">
    <source>
        <dbReference type="ARBA" id="ARBA00004413"/>
    </source>
</evidence>
<evidence type="ECO:0000256" key="5">
    <source>
        <dbReference type="ARBA" id="ARBA00011159"/>
    </source>
</evidence>
<evidence type="ECO:0000259" key="20">
    <source>
        <dbReference type="PROSITE" id="PS50031"/>
    </source>
</evidence>
<comment type="similarity">
    <text evidence="4">Belongs to the PAN1 family.</text>
</comment>
<feature type="compositionally biased region" description="Basic and acidic residues" evidence="19">
    <location>
        <begin position="1038"/>
        <end position="1060"/>
    </location>
</feature>
<feature type="compositionally biased region" description="Polar residues" evidence="19">
    <location>
        <begin position="1147"/>
        <end position="1157"/>
    </location>
</feature>
<feature type="compositionally biased region" description="Polar residues" evidence="19">
    <location>
        <begin position="644"/>
        <end position="656"/>
    </location>
</feature>
<dbReference type="InterPro" id="IPR000261">
    <property type="entry name" value="EH_dom"/>
</dbReference>
<keyword evidence="24" id="KW-1185">Reference proteome</keyword>
<protein>
    <recommendedName>
        <fullName evidence="6">Actin cytoskeleton-regulatory complex protein PAN1</fullName>
    </recommendedName>
    <alternativeName>
        <fullName evidence="7">Actin cytoskeleton-regulatory complex protein pan1</fullName>
    </alternativeName>
</protein>
<evidence type="ECO:0000256" key="10">
    <source>
        <dbReference type="ARBA" id="ARBA00022583"/>
    </source>
</evidence>
<keyword evidence="10" id="KW-0254">Endocytosis</keyword>
<feature type="compositionally biased region" description="Polar residues" evidence="19">
    <location>
        <begin position="905"/>
        <end position="919"/>
    </location>
</feature>
<feature type="compositionally biased region" description="Polar residues" evidence="19">
    <location>
        <begin position="971"/>
        <end position="980"/>
    </location>
</feature>
<organism evidence="23 24">
    <name type="scientific">Australozyma saopauloensis</name>
    <dbReference type="NCBI Taxonomy" id="291208"/>
    <lineage>
        <taxon>Eukaryota</taxon>
        <taxon>Fungi</taxon>
        <taxon>Dikarya</taxon>
        <taxon>Ascomycota</taxon>
        <taxon>Saccharomycotina</taxon>
        <taxon>Pichiomycetes</taxon>
        <taxon>Metschnikowiaceae</taxon>
        <taxon>Australozyma</taxon>
    </lineage>
</organism>
<evidence type="ECO:0000259" key="22">
    <source>
        <dbReference type="PROSITE" id="PS51082"/>
    </source>
</evidence>
<feature type="region of interest" description="Disordered" evidence="19">
    <location>
        <begin position="355"/>
        <end position="401"/>
    </location>
</feature>
<evidence type="ECO:0000259" key="21">
    <source>
        <dbReference type="PROSITE" id="PS50222"/>
    </source>
</evidence>
<feature type="coiled-coil region" evidence="18">
    <location>
        <begin position="660"/>
        <end position="696"/>
    </location>
</feature>
<dbReference type="GO" id="GO:0005886">
    <property type="term" value="C:plasma membrane"/>
    <property type="evidence" value="ECO:0007669"/>
    <property type="project" value="UniProtKB-SubCell"/>
</dbReference>
<feature type="compositionally biased region" description="Low complexity" evidence="19">
    <location>
        <begin position="1423"/>
        <end position="1432"/>
    </location>
</feature>
<evidence type="ECO:0000256" key="6">
    <source>
        <dbReference type="ARBA" id="ARBA00015110"/>
    </source>
</evidence>
<evidence type="ECO:0000256" key="17">
    <source>
        <dbReference type="ARBA" id="ARBA00025194"/>
    </source>
</evidence>
<dbReference type="InterPro" id="IPR013182">
    <property type="entry name" value="DUF1720"/>
</dbReference>
<dbReference type="PROSITE" id="PS50031">
    <property type="entry name" value="EH"/>
    <property type="match status" value="2"/>
</dbReference>
<dbReference type="PANTHER" id="PTHR11216:SF173">
    <property type="entry name" value="ACTIN CYTOSKELETON-REGULATORY COMPLEX PROTEIN PAN1"/>
    <property type="match status" value="1"/>
</dbReference>
<evidence type="ECO:0000256" key="11">
    <source>
        <dbReference type="ARBA" id="ARBA00022737"/>
    </source>
</evidence>
<feature type="compositionally biased region" description="Acidic residues" evidence="19">
    <location>
        <begin position="1207"/>
        <end position="1218"/>
    </location>
</feature>
<evidence type="ECO:0000256" key="9">
    <source>
        <dbReference type="ARBA" id="ARBA00022490"/>
    </source>
</evidence>
<feature type="compositionally biased region" description="Low complexity" evidence="19">
    <location>
        <begin position="999"/>
        <end position="1018"/>
    </location>
</feature>
<dbReference type="PANTHER" id="PTHR11216">
    <property type="entry name" value="EH DOMAIN"/>
    <property type="match status" value="1"/>
</dbReference>
<evidence type="ECO:0000313" key="24">
    <source>
        <dbReference type="Proteomes" id="UP001338582"/>
    </source>
</evidence>
<evidence type="ECO:0000256" key="4">
    <source>
        <dbReference type="ARBA" id="ARBA00009351"/>
    </source>
</evidence>
<feature type="compositionally biased region" description="Polar residues" evidence="19">
    <location>
        <begin position="388"/>
        <end position="401"/>
    </location>
</feature>
<feature type="domain" description="EF-hand" evidence="21">
    <location>
        <begin position="533"/>
        <end position="568"/>
    </location>
</feature>
<feature type="compositionally biased region" description="Polar residues" evidence="19">
    <location>
        <begin position="1095"/>
        <end position="1110"/>
    </location>
</feature>
<evidence type="ECO:0000256" key="19">
    <source>
        <dbReference type="SAM" id="MobiDB-lite"/>
    </source>
</evidence>
<dbReference type="KEGG" id="asau:88175778"/>
<evidence type="ECO:0000256" key="14">
    <source>
        <dbReference type="ARBA" id="ARBA00023136"/>
    </source>
</evidence>
<sequence length="1472" mass="157903">MYNPYFSSGDLGNYGYQQPQQNQQLYGQNYTLPPQGTGYYGQQQPQFGMQQQPGLFQGQQTGFQPQLQPQLQPQTSFQAQPTGYGAQTFQPQQTGFGGAPQYAAAPQPQLQQQKTGFLSALALVSQNQELKIPNMRLSFITAADQSKFENLFRTAVPVGENAISGDAARDILLRSGLAPVTLAEIWALSDTNKLGLLLFPEFALALSMCNSALKGDAVPRVLPEKWLNEVQSFVDAISFAVPEDPSKVLENTPFSTLNQQKSSTTDDFLSAIAPPSTLFTAQPTGSFQGSALLQQRTGGGSLIPLQPQQTAGFVPALGPLQSQRTGPLAAQGTGYNFLAPLAAQRTGLLPPTTFQAQPTGGFQQQPTGGFQAQPQPPTTFQAQPTGGFQPQATGQSQMPGSYFPSQQPLQQQLTGFQQQQQTGMMQPQRTGPGSMAPLQAQPTGKPGEWGFVSMPTGGLPGLNAMQQHFLPSSQLSSNNLQNQMGGTLKDNVGWAITKQEKLIYDGIFNAWDSNRKGFIDGDVAISIFGKSGLSRPDLETVWNLCDSSNRGKLNKDEFAVAMHLVYRRLNGLELPLRLPPELVPPSSKLLQDSVDSLKNDLKGGTASRKNSSASITAASRFKNDDDDISYVSSSRYKSKRSGDSENTSSVPNSNSNDLKIQDLKKLIREKKILLDAVNLEDQHEAIERRKNEEASTREIENLKYRIKDVQLQLTKLGAGHSDQEKSSMLQTLEHYTKDTVPQLISRISKVNAEIADVKIKLCEAQIKQKHPSWSPQETEESIVGTGPNGQVTDTDRRRFKSKQMMKQRMAALTGKTFSNGGENSEATNIWKLEVEKIKAESENQSLMVQDVLASIQELEDGALVPLSVSVKSETSSRKWEQGEGISDSVRLFVNELNAFARLQQPQAQPSVKPNVNSVSPAPVEAQHSAPQAAVPQEKPKFSTPDEKSAYVKANAGKRMQERLARLKASRTKSSTNTPTVSEAVPVAETPVVNEKAPEEVVAQQPVSQQPVSQPPVAEAKAEKDDELEDEEYAALLKQKKEMEERKKERELKRSRDKEARLEKLRKEMEALKASENNDDDWSDDDLKALNAGAVSLNNPHASKPPVTTSAPVKDVAVESSSPVVNLTPATLGQTAELSKPELASPAVPQTNGGNHDNNPFAKIGANNGTHKNSNPFFKPTNTGNSAVDSKKLENQRAAQRGLGLSDWSDDEEKSSDDEAPNRAGAAKLASLLFGGMPQPISRNPTGNPSGINSRTGSSLTFAPAEQVELPQVPQTKSQEVEQPSLPQATPESSTSVAVPPVPSGMPPLPDTMPPIPQGNPSVQPSVGNESDSEDEFATPPPSNPVATATEHIPGPPPLPVSSVPPPIPTGSAPLPPPLPTEAPPLPNFAPPPPVAPPAPPALPSGAPPPPGPPPPGPPPPPTGIAAGTPSAPLGGMPNLGALLGQIQGGKSLKKVSDTEKHVSDSAVVGRVL</sequence>
<evidence type="ECO:0000256" key="13">
    <source>
        <dbReference type="ARBA" id="ARBA00023054"/>
    </source>
</evidence>
<feature type="compositionally biased region" description="Pro residues" evidence="19">
    <location>
        <begin position="1299"/>
        <end position="1317"/>
    </location>
</feature>
<feature type="region of interest" description="Disordered" evidence="19">
    <location>
        <begin position="424"/>
        <end position="443"/>
    </location>
</feature>
<keyword evidence="12" id="KW-0967">Endosome</keyword>
<evidence type="ECO:0000256" key="15">
    <source>
        <dbReference type="ARBA" id="ARBA00023203"/>
    </source>
</evidence>
<feature type="region of interest" description="Disordered" evidence="19">
    <location>
        <begin position="27"/>
        <end position="46"/>
    </location>
</feature>
<evidence type="ECO:0000256" key="12">
    <source>
        <dbReference type="ARBA" id="ARBA00022753"/>
    </source>
</evidence>
<keyword evidence="14" id="KW-0472">Membrane</keyword>
<dbReference type="RefSeq" id="XP_062879713.1">
    <property type="nucleotide sequence ID" value="XM_063023643.1"/>
</dbReference>
<dbReference type="InterPro" id="IPR002048">
    <property type="entry name" value="EF_hand_dom"/>
</dbReference>
<evidence type="ECO:0000256" key="18">
    <source>
        <dbReference type="SAM" id="Coils"/>
    </source>
</evidence>
<feature type="compositionally biased region" description="Polar residues" evidence="19">
    <location>
        <begin position="1240"/>
        <end position="1260"/>
    </location>
</feature>
<feature type="compositionally biased region" description="Pro residues" evidence="19">
    <location>
        <begin position="1353"/>
        <end position="1422"/>
    </location>
</feature>
<dbReference type="Pfam" id="PF08226">
    <property type="entry name" value="DUF1720"/>
    <property type="match status" value="1"/>
</dbReference>
<comment type="subcellular location">
    <subcellularLocation>
        <location evidence="3">Cell membrane</location>
        <topology evidence="3">Peripheral membrane protein</topology>
        <orientation evidence="3">Cytoplasmic side</orientation>
    </subcellularLocation>
    <subcellularLocation>
        <location evidence="2">Cytoplasm</location>
        <location evidence="2">Cytoskeleton</location>
        <location evidence="2">Actin patch</location>
    </subcellularLocation>
    <subcellularLocation>
        <location evidence="1">Endosome membrane</location>
        <topology evidence="1">Peripheral membrane protein</topology>
        <orientation evidence="1">Cytoplasmic side</orientation>
    </subcellularLocation>
</comment>
<keyword evidence="16" id="KW-0206">Cytoskeleton</keyword>
<accession>A0AAX4HFI4</accession>